<dbReference type="Proteomes" id="UP000075920">
    <property type="component" value="Unassembled WGS sequence"/>
</dbReference>
<accession>A0A182VZX0</accession>
<name>A0A182VZX0_9DIPT</name>
<dbReference type="VEuPathDB" id="VectorBase:AMIN003626"/>
<dbReference type="EnsemblMetazoa" id="AMIN003626-RA">
    <property type="protein sequence ID" value="AMIN003626-PA"/>
    <property type="gene ID" value="AMIN003626"/>
</dbReference>
<keyword evidence="2" id="KW-1185">Reference proteome</keyword>
<dbReference type="AlphaFoldDB" id="A0A182VZX0"/>
<reference evidence="2" key="1">
    <citation type="submission" date="2013-03" db="EMBL/GenBank/DDBJ databases">
        <title>The Genome Sequence of Anopheles minimus MINIMUS1.</title>
        <authorList>
            <consortium name="The Broad Institute Genomics Platform"/>
            <person name="Neafsey D.E."/>
            <person name="Walton C."/>
            <person name="Walker B."/>
            <person name="Young S.K."/>
            <person name="Zeng Q."/>
            <person name="Gargeya S."/>
            <person name="Fitzgerald M."/>
            <person name="Haas B."/>
            <person name="Abouelleil A."/>
            <person name="Allen A.W."/>
            <person name="Alvarado L."/>
            <person name="Arachchi H.M."/>
            <person name="Berlin A.M."/>
            <person name="Chapman S.B."/>
            <person name="Gainer-Dewar J."/>
            <person name="Goldberg J."/>
            <person name="Griggs A."/>
            <person name="Gujja S."/>
            <person name="Hansen M."/>
            <person name="Howarth C."/>
            <person name="Imamovic A."/>
            <person name="Ireland A."/>
            <person name="Larimer J."/>
            <person name="McCowan C."/>
            <person name="Murphy C."/>
            <person name="Pearson M."/>
            <person name="Poon T.W."/>
            <person name="Priest M."/>
            <person name="Roberts A."/>
            <person name="Saif S."/>
            <person name="Shea T."/>
            <person name="Sisk P."/>
            <person name="Sykes S."/>
            <person name="Wortman J."/>
            <person name="Nusbaum C."/>
            <person name="Birren B."/>
        </authorList>
    </citation>
    <scope>NUCLEOTIDE SEQUENCE [LARGE SCALE GENOMIC DNA]</scope>
    <source>
        <strain evidence="2">MINIMUS1</strain>
    </source>
</reference>
<sequence>MEASPRSPPAKRRLRASV</sequence>
<evidence type="ECO:0000313" key="2">
    <source>
        <dbReference type="Proteomes" id="UP000075920"/>
    </source>
</evidence>
<reference evidence="1" key="2">
    <citation type="submission" date="2020-05" db="UniProtKB">
        <authorList>
            <consortium name="EnsemblMetazoa"/>
        </authorList>
    </citation>
    <scope>IDENTIFICATION</scope>
    <source>
        <strain evidence="1">MINIMUS1</strain>
    </source>
</reference>
<organism evidence="1 2">
    <name type="scientific">Anopheles minimus</name>
    <dbReference type="NCBI Taxonomy" id="112268"/>
    <lineage>
        <taxon>Eukaryota</taxon>
        <taxon>Metazoa</taxon>
        <taxon>Ecdysozoa</taxon>
        <taxon>Arthropoda</taxon>
        <taxon>Hexapoda</taxon>
        <taxon>Insecta</taxon>
        <taxon>Pterygota</taxon>
        <taxon>Neoptera</taxon>
        <taxon>Endopterygota</taxon>
        <taxon>Diptera</taxon>
        <taxon>Nematocera</taxon>
        <taxon>Culicoidea</taxon>
        <taxon>Culicidae</taxon>
        <taxon>Anophelinae</taxon>
        <taxon>Anopheles</taxon>
    </lineage>
</organism>
<protein>
    <submittedName>
        <fullName evidence="1">Uncharacterized protein</fullName>
    </submittedName>
</protein>
<evidence type="ECO:0000313" key="1">
    <source>
        <dbReference type="EnsemblMetazoa" id="AMIN003626-PA"/>
    </source>
</evidence>
<proteinExistence type="predicted"/>